<evidence type="ECO:0000256" key="1">
    <source>
        <dbReference type="SAM" id="MobiDB-lite"/>
    </source>
</evidence>
<organism evidence="3 4">
    <name type="scientific">Hymenobacter cavernae</name>
    <dbReference type="NCBI Taxonomy" id="2044852"/>
    <lineage>
        <taxon>Bacteria</taxon>
        <taxon>Pseudomonadati</taxon>
        <taxon>Bacteroidota</taxon>
        <taxon>Cytophagia</taxon>
        <taxon>Cytophagales</taxon>
        <taxon>Hymenobacteraceae</taxon>
        <taxon>Hymenobacter</taxon>
    </lineage>
</organism>
<evidence type="ECO:0000313" key="3">
    <source>
        <dbReference type="EMBL" id="GGF27695.1"/>
    </source>
</evidence>
<feature type="compositionally biased region" description="Pro residues" evidence="1">
    <location>
        <begin position="34"/>
        <end position="44"/>
    </location>
</feature>
<dbReference type="Proteomes" id="UP000632273">
    <property type="component" value="Unassembled WGS sequence"/>
</dbReference>
<name>A0ABQ1UW78_9BACT</name>
<keyword evidence="2" id="KW-0732">Signal</keyword>
<evidence type="ECO:0000256" key="2">
    <source>
        <dbReference type="SAM" id="SignalP"/>
    </source>
</evidence>
<accession>A0ABQ1UW78</accession>
<keyword evidence="4" id="KW-1185">Reference proteome</keyword>
<feature type="chain" id="PRO_5047359580" evidence="2">
    <location>
        <begin position="23"/>
        <end position="300"/>
    </location>
</feature>
<sequence length="300" mass="32836">MRFHPLFLLFSFSVFLPGFAQAQETPRELNSLPTAPPAPAPAPAPAQRQLSTAPVVPDSVREQQRQRQMAPLPPETTRFAVGLKNGQVLRAYDVEVKQPVFGRSFLLVDGMQRYDLSDVRYYDDETGHYVRTTLPKSRRETTLRRDRQGRISLYSITSTQYAGSGFGYPYGGYGGFGRYGYGGYGPMYRTVKTEYFSKDNGPVQSMTLRNLAIATADNAGSSALLAKARSYQRITTLSYVAAGGVMLAGLFTTLNPGSSVSGVSPLIYAGVPLLIVPLIVGGKQQNSIRQAIALYNRGLQ</sequence>
<dbReference type="EMBL" id="BMHT01000012">
    <property type="protein sequence ID" value="GGF27695.1"/>
    <property type="molecule type" value="Genomic_DNA"/>
</dbReference>
<comment type="caution">
    <text evidence="3">The sequence shown here is derived from an EMBL/GenBank/DDBJ whole genome shotgun (WGS) entry which is preliminary data.</text>
</comment>
<reference evidence="4" key="1">
    <citation type="journal article" date="2019" name="Int. J. Syst. Evol. Microbiol.">
        <title>The Global Catalogue of Microorganisms (GCM) 10K type strain sequencing project: providing services to taxonomists for standard genome sequencing and annotation.</title>
        <authorList>
            <consortium name="The Broad Institute Genomics Platform"/>
            <consortium name="The Broad Institute Genome Sequencing Center for Infectious Disease"/>
            <person name="Wu L."/>
            <person name="Ma J."/>
        </authorList>
    </citation>
    <scope>NUCLEOTIDE SEQUENCE [LARGE SCALE GENOMIC DNA]</scope>
    <source>
        <strain evidence="4">CGMCC 1.15197</strain>
    </source>
</reference>
<gene>
    <name evidence="3" type="ORF">GCM10011383_44220</name>
</gene>
<feature type="signal peptide" evidence="2">
    <location>
        <begin position="1"/>
        <end position="22"/>
    </location>
</feature>
<evidence type="ECO:0000313" key="4">
    <source>
        <dbReference type="Proteomes" id="UP000632273"/>
    </source>
</evidence>
<dbReference type="RefSeq" id="WP_188816276.1">
    <property type="nucleotide sequence ID" value="NZ_BMHT01000012.1"/>
</dbReference>
<feature type="region of interest" description="Disordered" evidence="1">
    <location>
        <begin position="26"/>
        <end position="76"/>
    </location>
</feature>
<proteinExistence type="predicted"/>
<protein>
    <submittedName>
        <fullName evidence="3">Uncharacterized protein</fullName>
    </submittedName>
</protein>